<keyword evidence="4 5" id="KW-0143">Chaperone</keyword>
<dbReference type="GO" id="GO:0005737">
    <property type="term" value="C:cytoplasm"/>
    <property type="evidence" value="ECO:0007669"/>
    <property type="project" value="UniProtKB-SubCell"/>
</dbReference>
<evidence type="ECO:0000256" key="1">
    <source>
        <dbReference type="ARBA" id="ARBA00022490"/>
    </source>
</evidence>
<dbReference type="InterPro" id="IPR011961">
    <property type="entry name" value="RimM"/>
</dbReference>
<dbReference type="Pfam" id="PF24986">
    <property type="entry name" value="PRC_RimM"/>
    <property type="match status" value="1"/>
</dbReference>
<reference evidence="8 9" key="1">
    <citation type="submission" date="2019-03" db="EMBL/GenBank/DDBJ databases">
        <title>Genomic Encyclopedia of Type Strains, Phase IV (KMG-IV): sequencing the most valuable type-strain genomes for metagenomic binning, comparative biology and taxonomic classification.</title>
        <authorList>
            <person name="Goeker M."/>
        </authorList>
    </citation>
    <scope>NUCLEOTIDE SEQUENCE [LARGE SCALE GENOMIC DNA]</scope>
    <source>
        <strain evidence="8 9">DSM 13587</strain>
    </source>
</reference>
<dbReference type="InterPro" id="IPR011033">
    <property type="entry name" value="PRC_barrel-like_sf"/>
</dbReference>
<dbReference type="AlphaFoldDB" id="A0A4R3N1V1"/>
<comment type="subcellular location">
    <subcellularLocation>
        <location evidence="5">Cytoplasm</location>
    </subcellularLocation>
</comment>
<dbReference type="RefSeq" id="WP_132977243.1">
    <property type="nucleotide sequence ID" value="NZ_SMAO01000005.1"/>
</dbReference>
<evidence type="ECO:0000256" key="4">
    <source>
        <dbReference type="ARBA" id="ARBA00023186"/>
    </source>
</evidence>
<accession>A0A4R3N1V1</accession>
<feature type="domain" description="RimM N-terminal" evidence="6">
    <location>
        <begin position="12"/>
        <end position="91"/>
    </location>
</feature>
<dbReference type="HAMAP" id="MF_00014">
    <property type="entry name" value="Ribosome_mat_RimM"/>
    <property type="match status" value="1"/>
</dbReference>
<dbReference type="InterPro" id="IPR009000">
    <property type="entry name" value="Transl_B-barrel_sf"/>
</dbReference>
<comment type="domain">
    <text evidence="5">The PRC barrel domain binds ribosomal protein uS19.</text>
</comment>
<dbReference type="GO" id="GO:0005840">
    <property type="term" value="C:ribosome"/>
    <property type="evidence" value="ECO:0007669"/>
    <property type="project" value="InterPro"/>
</dbReference>
<dbReference type="Pfam" id="PF01782">
    <property type="entry name" value="RimM"/>
    <property type="match status" value="1"/>
</dbReference>
<protein>
    <recommendedName>
        <fullName evidence="5">Ribosome maturation factor RimM</fullName>
    </recommendedName>
</protein>
<evidence type="ECO:0000259" key="7">
    <source>
        <dbReference type="Pfam" id="PF24986"/>
    </source>
</evidence>
<dbReference type="EMBL" id="SMAO01000005">
    <property type="protein sequence ID" value="TCT20619.1"/>
    <property type="molecule type" value="Genomic_DNA"/>
</dbReference>
<feature type="domain" description="Ribosome maturation factor RimM PRC barrel" evidence="7">
    <location>
        <begin position="102"/>
        <end position="166"/>
    </location>
</feature>
<evidence type="ECO:0000256" key="3">
    <source>
        <dbReference type="ARBA" id="ARBA00022552"/>
    </source>
</evidence>
<dbReference type="Proteomes" id="UP000295717">
    <property type="component" value="Unassembled WGS sequence"/>
</dbReference>
<comment type="subunit">
    <text evidence="5">Binds ribosomal protein uS19.</text>
</comment>
<dbReference type="GO" id="GO:0006364">
    <property type="term" value="P:rRNA processing"/>
    <property type="evidence" value="ECO:0007669"/>
    <property type="project" value="UniProtKB-UniRule"/>
</dbReference>
<evidence type="ECO:0000259" key="6">
    <source>
        <dbReference type="Pfam" id="PF01782"/>
    </source>
</evidence>
<dbReference type="OrthoDB" id="9783509at2"/>
<proteinExistence type="inferred from homology"/>
<evidence type="ECO:0000256" key="5">
    <source>
        <dbReference type="HAMAP-Rule" id="MF_00014"/>
    </source>
</evidence>
<evidence type="ECO:0000313" key="8">
    <source>
        <dbReference type="EMBL" id="TCT20619.1"/>
    </source>
</evidence>
<dbReference type="GO" id="GO:0042274">
    <property type="term" value="P:ribosomal small subunit biogenesis"/>
    <property type="evidence" value="ECO:0007669"/>
    <property type="project" value="UniProtKB-UniRule"/>
</dbReference>
<comment type="similarity">
    <text evidence="5">Belongs to the RimM family.</text>
</comment>
<keyword evidence="2 5" id="KW-0690">Ribosome biogenesis</keyword>
<dbReference type="Gene3D" id="2.40.30.60">
    <property type="entry name" value="RimM"/>
    <property type="match status" value="1"/>
</dbReference>
<dbReference type="PANTHER" id="PTHR33692:SF1">
    <property type="entry name" value="RIBOSOME MATURATION FACTOR RIMM"/>
    <property type="match status" value="1"/>
</dbReference>
<dbReference type="InterPro" id="IPR036976">
    <property type="entry name" value="RimM_N_sf"/>
</dbReference>
<dbReference type="PANTHER" id="PTHR33692">
    <property type="entry name" value="RIBOSOME MATURATION FACTOR RIMM"/>
    <property type="match status" value="1"/>
</dbReference>
<dbReference type="InterPro" id="IPR056792">
    <property type="entry name" value="PRC_RimM"/>
</dbReference>
<dbReference type="GO" id="GO:0043022">
    <property type="term" value="F:ribosome binding"/>
    <property type="evidence" value="ECO:0007669"/>
    <property type="project" value="InterPro"/>
</dbReference>
<keyword evidence="1 5" id="KW-0963">Cytoplasm</keyword>
<dbReference type="InterPro" id="IPR002676">
    <property type="entry name" value="RimM_N"/>
</dbReference>
<keyword evidence="9" id="KW-1185">Reference proteome</keyword>
<name>A0A4R3N1V1_9GAMM</name>
<comment type="caution">
    <text evidence="8">The sequence shown here is derived from an EMBL/GenBank/DDBJ whole genome shotgun (WGS) entry which is preliminary data.</text>
</comment>
<organism evidence="8 9">
    <name type="scientific">Thiobaca trueperi</name>
    <dbReference type="NCBI Taxonomy" id="127458"/>
    <lineage>
        <taxon>Bacteria</taxon>
        <taxon>Pseudomonadati</taxon>
        <taxon>Pseudomonadota</taxon>
        <taxon>Gammaproteobacteria</taxon>
        <taxon>Chromatiales</taxon>
        <taxon>Chromatiaceae</taxon>
        <taxon>Thiobaca</taxon>
    </lineage>
</organism>
<evidence type="ECO:0000256" key="2">
    <source>
        <dbReference type="ARBA" id="ARBA00022517"/>
    </source>
</evidence>
<dbReference type="NCBIfam" id="TIGR02273">
    <property type="entry name" value="16S_RimM"/>
    <property type="match status" value="1"/>
</dbReference>
<keyword evidence="3 5" id="KW-0698">rRNA processing</keyword>
<comment type="function">
    <text evidence="5">An accessory protein needed during the final step in the assembly of 30S ribosomal subunit, possibly for assembly of the head region. Essential for efficient processing of 16S rRNA. May be needed both before and after RbfA during the maturation of 16S rRNA. It has affinity for free ribosomal 30S subunits but not for 70S ribosomes.</text>
</comment>
<dbReference type="SUPFAM" id="SSF50346">
    <property type="entry name" value="PRC-barrel domain"/>
    <property type="match status" value="1"/>
</dbReference>
<gene>
    <name evidence="5" type="primary">rimM</name>
    <name evidence="8" type="ORF">EDC35_10557</name>
</gene>
<dbReference type="SUPFAM" id="SSF50447">
    <property type="entry name" value="Translation proteins"/>
    <property type="match status" value="1"/>
</dbReference>
<dbReference type="Gene3D" id="2.30.30.240">
    <property type="entry name" value="PRC-barrel domain"/>
    <property type="match status" value="1"/>
</dbReference>
<sequence>MSGETGSSRVLVGRIAGVYGLKGWVKILSETDPRAGIFGYSPWLIGPDAVPRRVVESKEHGKGLIARLDDCVDRDQAARLVGQEIAIHRAQLPPPRPDEFYWLDLEGLAVVTTDGIELGRVDHLFSTGVNDVLVVKGERERLLPFAWGDVVKDVDFERGRIEVDWDPEF</sequence>
<evidence type="ECO:0000313" key="9">
    <source>
        <dbReference type="Proteomes" id="UP000295717"/>
    </source>
</evidence>